<dbReference type="EMBL" id="QPJU01000006">
    <property type="protein sequence ID" value="RCX09215.1"/>
    <property type="molecule type" value="Genomic_DNA"/>
</dbReference>
<gene>
    <name evidence="2" type="ORF">DFR45_106103</name>
</gene>
<feature type="region of interest" description="Disordered" evidence="1">
    <location>
        <begin position="219"/>
        <end position="255"/>
    </location>
</feature>
<evidence type="ECO:0000256" key="1">
    <source>
        <dbReference type="SAM" id="MobiDB-lite"/>
    </source>
</evidence>
<dbReference type="OrthoDB" id="114754at2"/>
<evidence type="ECO:0000313" key="3">
    <source>
        <dbReference type="Proteomes" id="UP000252174"/>
    </source>
</evidence>
<sequence length="427" mass="47837">MATKKTSSRRRAAQDDRFGAASARAGAAESAESASPATATATATANAAPASARGLQVLADGADTALTPAAKAYNRELARIDKLKAQIARTDALGRSYQTAMQSLLAPLYERRDALRREMVALLVPHVDDKRLSKQQRQTVRQLICAFAAVLAADGDAEMARLHDKYSPQTLAEIEQQERAAFAQMASKMLGEEISAPEAEAGADASHEDLMMRMFAQTKAKMQEQQEEWEQEKAARKKKPRKLSAAQQRAEAAQQEAESTLRAIFRQLASALHPDRAASDDERQRKTELMAAANRAYQDKDIVALLQIQRDAALLDPAQAQLPPEKRLQALTQLLKQQVLELEQERYARQNYWEHVLDIDFGYRFSEAGLRRWLQDLQEEVQTECEALAHDVALVRDGKRLKSWLNEQHRLAQEPDFFDIDILPPRW</sequence>
<dbReference type="Proteomes" id="UP000252174">
    <property type="component" value="Unassembled WGS sequence"/>
</dbReference>
<organism evidence="2 3">
    <name type="scientific">Extensimonas vulgaris</name>
    <dbReference type="NCBI Taxonomy" id="1031594"/>
    <lineage>
        <taxon>Bacteria</taxon>
        <taxon>Pseudomonadati</taxon>
        <taxon>Pseudomonadota</taxon>
        <taxon>Betaproteobacteria</taxon>
        <taxon>Burkholderiales</taxon>
        <taxon>Comamonadaceae</taxon>
        <taxon>Extensimonas</taxon>
    </lineage>
</organism>
<feature type="compositionally biased region" description="Basic residues" evidence="1">
    <location>
        <begin position="1"/>
        <end position="11"/>
    </location>
</feature>
<comment type="caution">
    <text evidence="2">The sequence shown here is derived from an EMBL/GenBank/DDBJ whole genome shotgun (WGS) entry which is preliminary data.</text>
</comment>
<accession>A0A369AJG9</accession>
<dbReference type="RefSeq" id="WP_114483555.1">
    <property type="nucleotide sequence ID" value="NZ_QPJU01000006.1"/>
</dbReference>
<protein>
    <recommendedName>
        <fullName evidence="4">DnaJ-like protein</fullName>
    </recommendedName>
</protein>
<name>A0A369AJG9_9BURK</name>
<evidence type="ECO:0000313" key="2">
    <source>
        <dbReference type="EMBL" id="RCX09215.1"/>
    </source>
</evidence>
<evidence type="ECO:0008006" key="4">
    <source>
        <dbReference type="Google" id="ProtNLM"/>
    </source>
</evidence>
<feature type="region of interest" description="Disordered" evidence="1">
    <location>
        <begin position="1"/>
        <end position="46"/>
    </location>
</feature>
<keyword evidence="3" id="KW-1185">Reference proteome</keyword>
<feature type="compositionally biased region" description="Low complexity" evidence="1">
    <location>
        <begin position="245"/>
        <end position="255"/>
    </location>
</feature>
<feature type="compositionally biased region" description="Low complexity" evidence="1">
    <location>
        <begin position="19"/>
        <end position="46"/>
    </location>
</feature>
<reference evidence="2 3" key="1">
    <citation type="submission" date="2018-07" db="EMBL/GenBank/DDBJ databases">
        <title>Genomic Encyclopedia of Type Strains, Phase IV (KMG-IV): sequencing the most valuable type-strain genomes for metagenomic binning, comparative biology and taxonomic classification.</title>
        <authorList>
            <person name="Goeker M."/>
        </authorList>
    </citation>
    <scope>NUCLEOTIDE SEQUENCE [LARGE SCALE GENOMIC DNA]</scope>
    <source>
        <strain evidence="2 3">DSM 100911</strain>
    </source>
</reference>
<dbReference type="AlphaFoldDB" id="A0A369AJG9"/>
<proteinExistence type="predicted"/>